<dbReference type="InterPro" id="IPR036770">
    <property type="entry name" value="Ankyrin_rpt-contain_sf"/>
</dbReference>
<dbReference type="EMBL" id="BART01031682">
    <property type="protein sequence ID" value="GAH16653.1"/>
    <property type="molecule type" value="Genomic_DNA"/>
</dbReference>
<evidence type="ECO:0000256" key="1">
    <source>
        <dbReference type="SAM" id="MobiDB-lite"/>
    </source>
</evidence>
<dbReference type="Gene3D" id="1.25.40.20">
    <property type="entry name" value="Ankyrin repeat-containing domain"/>
    <property type="match status" value="1"/>
</dbReference>
<gene>
    <name evidence="2" type="ORF">S01H4_54972</name>
</gene>
<accession>X1F785</accession>
<protein>
    <submittedName>
        <fullName evidence="2">Uncharacterized protein</fullName>
    </submittedName>
</protein>
<dbReference type="InterPro" id="IPR002110">
    <property type="entry name" value="Ankyrin_rpt"/>
</dbReference>
<evidence type="ECO:0000313" key="2">
    <source>
        <dbReference type="EMBL" id="GAH16653.1"/>
    </source>
</evidence>
<organism evidence="2">
    <name type="scientific">marine sediment metagenome</name>
    <dbReference type="NCBI Taxonomy" id="412755"/>
    <lineage>
        <taxon>unclassified sequences</taxon>
        <taxon>metagenomes</taxon>
        <taxon>ecological metagenomes</taxon>
    </lineage>
</organism>
<feature type="compositionally biased region" description="Polar residues" evidence="1">
    <location>
        <begin position="35"/>
        <end position="44"/>
    </location>
</feature>
<feature type="region of interest" description="Disordered" evidence="1">
    <location>
        <begin position="16"/>
        <end position="49"/>
    </location>
</feature>
<comment type="caution">
    <text evidence="2">The sequence shown here is derived from an EMBL/GenBank/DDBJ whole genome shotgun (WGS) entry which is preliminary data.</text>
</comment>
<name>X1F785_9ZZZZ</name>
<sequence>MHILVIVLIAASVSCKGKSGTGDTSAPATEIPDQGSGQKLTNTGGKAGANPAKELAMQEAALNGDATTVKNLIGEGVNVNATDQENRTALMYASFNGLWSRSR</sequence>
<dbReference type="AlphaFoldDB" id="X1F785"/>
<proteinExistence type="predicted"/>
<dbReference type="SUPFAM" id="SSF48403">
    <property type="entry name" value="Ankyrin repeat"/>
    <property type="match status" value="1"/>
</dbReference>
<dbReference type="Pfam" id="PF12796">
    <property type="entry name" value="Ank_2"/>
    <property type="match status" value="1"/>
</dbReference>
<reference evidence="2" key="1">
    <citation type="journal article" date="2014" name="Front. Microbiol.">
        <title>High frequency of phylogenetically diverse reductive dehalogenase-homologous genes in deep subseafloor sedimentary metagenomes.</title>
        <authorList>
            <person name="Kawai M."/>
            <person name="Futagami T."/>
            <person name="Toyoda A."/>
            <person name="Takaki Y."/>
            <person name="Nishi S."/>
            <person name="Hori S."/>
            <person name="Arai W."/>
            <person name="Tsubouchi T."/>
            <person name="Morono Y."/>
            <person name="Uchiyama I."/>
            <person name="Ito T."/>
            <person name="Fujiyama A."/>
            <person name="Inagaki F."/>
            <person name="Takami H."/>
        </authorList>
    </citation>
    <scope>NUCLEOTIDE SEQUENCE</scope>
    <source>
        <strain evidence="2">Expedition CK06-06</strain>
    </source>
</reference>